<keyword evidence="1" id="KW-0472">Membrane</keyword>
<keyword evidence="1" id="KW-0812">Transmembrane</keyword>
<feature type="transmembrane region" description="Helical" evidence="1">
    <location>
        <begin position="85"/>
        <end position="104"/>
    </location>
</feature>
<name>A0A7W7N7L6_9FLAO</name>
<proteinExistence type="predicted"/>
<evidence type="ECO:0000256" key="1">
    <source>
        <dbReference type="SAM" id="Phobius"/>
    </source>
</evidence>
<comment type="caution">
    <text evidence="2">The sequence shown here is derived from an EMBL/GenBank/DDBJ whole genome shotgun (WGS) entry which is preliminary data.</text>
</comment>
<gene>
    <name evidence="2" type="ORF">HNP37_002968</name>
</gene>
<dbReference type="EMBL" id="JACHLD010000004">
    <property type="protein sequence ID" value="MBB4802893.1"/>
    <property type="molecule type" value="Genomic_DNA"/>
</dbReference>
<evidence type="ECO:0000313" key="3">
    <source>
        <dbReference type="Proteomes" id="UP000561681"/>
    </source>
</evidence>
<accession>A0A7W7N7L6</accession>
<keyword evidence="1" id="KW-1133">Transmembrane helix</keyword>
<reference evidence="2 3" key="1">
    <citation type="submission" date="2020-08" db="EMBL/GenBank/DDBJ databases">
        <title>Functional genomics of gut bacteria from endangered species of beetles.</title>
        <authorList>
            <person name="Carlos-Shanley C."/>
        </authorList>
    </citation>
    <scope>NUCLEOTIDE SEQUENCE [LARGE SCALE GENOMIC DNA]</scope>
    <source>
        <strain evidence="2 3">S00142</strain>
    </source>
</reference>
<dbReference type="Proteomes" id="UP000561681">
    <property type="component" value="Unassembled WGS sequence"/>
</dbReference>
<evidence type="ECO:0000313" key="2">
    <source>
        <dbReference type="EMBL" id="MBB4802893.1"/>
    </source>
</evidence>
<keyword evidence="3" id="KW-1185">Reference proteome</keyword>
<sequence>MKKGFLILDSFLKFQSIVYLFIIIWAVLIANLQNQFTVWKYIEKINKILFFIYFLIGLVSVIILIIQILKIYFSSDNSMKRKVWIVANILLYYGVLSAVFYLSAQFRF</sequence>
<organism evidence="2 3">
    <name type="scientific">Flavobacterium nitrogenifigens</name>
    <dbReference type="NCBI Taxonomy" id="1617283"/>
    <lineage>
        <taxon>Bacteria</taxon>
        <taxon>Pseudomonadati</taxon>
        <taxon>Bacteroidota</taxon>
        <taxon>Flavobacteriia</taxon>
        <taxon>Flavobacteriales</taxon>
        <taxon>Flavobacteriaceae</taxon>
        <taxon>Flavobacterium</taxon>
    </lineage>
</organism>
<feature type="transmembrane region" description="Helical" evidence="1">
    <location>
        <begin position="12"/>
        <end position="30"/>
    </location>
</feature>
<feature type="transmembrane region" description="Helical" evidence="1">
    <location>
        <begin position="50"/>
        <end position="73"/>
    </location>
</feature>
<dbReference type="AlphaFoldDB" id="A0A7W7N7L6"/>
<protein>
    <submittedName>
        <fullName evidence="2">Membrane protein YdbS with pleckstrin-like domain</fullName>
    </submittedName>
</protein>